<accession>A0A9W8IGC0</accession>
<feature type="domain" description="Myb-like" evidence="2">
    <location>
        <begin position="181"/>
        <end position="221"/>
    </location>
</feature>
<comment type="caution">
    <text evidence="3">The sequence shown here is derived from an EMBL/GenBank/DDBJ whole genome shotgun (WGS) entry which is preliminary data.</text>
</comment>
<reference evidence="3" key="1">
    <citation type="submission" date="2022-07" db="EMBL/GenBank/DDBJ databases">
        <title>Phylogenomic reconstructions and comparative analyses of Kickxellomycotina fungi.</title>
        <authorList>
            <person name="Reynolds N.K."/>
            <person name="Stajich J.E."/>
            <person name="Barry K."/>
            <person name="Grigoriev I.V."/>
            <person name="Crous P."/>
            <person name="Smith M.E."/>
        </authorList>
    </citation>
    <scope>NUCLEOTIDE SEQUENCE</scope>
    <source>
        <strain evidence="3">NRRL 1566</strain>
    </source>
</reference>
<dbReference type="InterPro" id="IPR009057">
    <property type="entry name" value="Homeodomain-like_sf"/>
</dbReference>
<gene>
    <name evidence="3" type="ORF">IWW36_000211</name>
</gene>
<dbReference type="InterPro" id="IPR001005">
    <property type="entry name" value="SANT/Myb"/>
</dbReference>
<organism evidence="3 4">
    <name type="scientific">Coemansia brasiliensis</name>
    <dbReference type="NCBI Taxonomy" id="2650707"/>
    <lineage>
        <taxon>Eukaryota</taxon>
        <taxon>Fungi</taxon>
        <taxon>Fungi incertae sedis</taxon>
        <taxon>Zoopagomycota</taxon>
        <taxon>Kickxellomycotina</taxon>
        <taxon>Kickxellomycetes</taxon>
        <taxon>Kickxellales</taxon>
        <taxon>Kickxellaceae</taxon>
        <taxon>Coemansia</taxon>
    </lineage>
</organism>
<sequence>MEFERQVSYLSRRYYLLRAKRSDWELISHILRVPLLKCLEVFDHDRARVSPRYIPEHEEWRLEDIAALKSFTERYFRGKMTMDDWVLAGKYMNISHSNCIAKMWALDAFQMTPQLYAQITEFRHAGLLWPTIFAKVNNGQCTLDILRFAYSTTSKEQVQKIRRKYKGGPKAQFRISKHQHWTAEEDQHLLQLLGRFDDGRDIDWNFISKTIGHSKNACRYRRILLSRSRKSREPQQCPSPDTDTSSISDKNSPYTTPKKLDILRLTN</sequence>
<dbReference type="AlphaFoldDB" id="A0A9W8IGC0"/>
<keyword evidence="4" id="KW-1185">Reference proteome</keyword>
<dbReference type="CDD" id="cd00167">
    <property type="entry name" value="SANT"/>
    <property type="match status" value="1"/>
</dbReference>
<dbReference type="SUPFAM" id="SSF46689">
    <property type="entry name" value="Homeodomain-like"/>
    <property type="match status" value="1"/>
</dbReference>
<feature type="region of interest" description="Disordered" evidence="1">
    <location>
        <begin position="229"/>
        <end position="260"/>
    </location>
</feature>
<dbReference type="OrthoDB" id="2143914at2759"/>
<dbReference type="Proteomes" id="UP001139887">
    <property type="component" value="Unassembled WGS sequence"/>
</dbReference>
<dbReference type="Pfam" id="PF13921">
    <property type="entry name" value="Myb_DNA-bind_6"/>
    <property type="match status" value="1"/>
</dbReference>
<protein>
    <recommendedName>
        <fullName evidence="2">Myb-like domain-containing protein</fullName>
    </recommendedName>
</protein>
<evidence type="ECO:0000256" key="1">
    <source>
        <dbReference type="SAM" id="MobiDB-lite"/>
    </source>
</evidence>
<dbReference type="EMBL" id="JANBUW010000002">
    <property type="protein sequence ID" value="KAJ2852582.1"/>
    <property type="molecule type" value="Genomic_DNA"/>
</dbReference>
<feature type="compositionally biased region" description="Low complexity" evidence="1">
    <location>
        <begin position="238"/>
        <end position="249"/>
    </location>
</feature>
<dbReference type="SMART" id="SM00717">
    <property type="entry name" value="SANT"/>
    <property type="match status" value="1"/>
</dbReference>
<evidence type="ECO:0000313" key="4">
    <source>
        <dbReference type="Proteomes" id="UP001139887"/>
    </source>
</evidence>
<evidence type="ECO:0000313" key="3">
    <source>
        <dbReference type="EMBL" id="KAJ2852582.1"/>
    </source>
</evidence>
<evidence type="ECO:0000259" key="2">
    <source>
        <dbReference type="PROSITE" id="PS50090"/>
    </source>
</evidence>
<name>A0A9W8IGC0_9FUNG</name>
<dbReference type="PROSITE" id="PS50090">
    <property type="entry name" value="MYB_LIKE"/>
    <property type="match status" value="1"/>
</dbReference>
<proteinExistence type="predicted"/>
<dbReference type="Gene3D" id="1.10.10.60">
    <property type="entry name" value="Homeodomain-like"/>
    <property type="match status" value="1"/>
</dbReference>